<dbReference type="InterPro" id="IPR016181">
    <property type="entry name" value="Acyl_CoA_acyltransferase"/>
</dbReference>
<dbReference type="InterPro" id="IPR051531">
    <property type="entry name" value="N-acetyltransferase"/>
</dbReference>
<reference evidence="1" key="1">
    <citation type="journal article" date="2020" name="Stud. Mycol.">
        <title>101 Dothideomycetes genomes: a test case for predicting lifestyles and emergence of pathogens.</title>
        <authorList>
            <person name="Haridas S."/>
            <person name="Albert R."/>
            <person name="Binder M."/>
            <person name="Bloem J."/>
            <person name="Labutti K."/>
            <person name="Salamov A."/>
            <person name="Andreopoulos B."/>
            <person name="Baker S."/>
            <person name="Barry K."/>
            <person name="Bills G."/>
            <person name="Bluhm B."/>
            <person name="Cannon C."/>
            <person name="Castanera R."/>
            <person name="Culley D."/>
            <person name="Daum C."/>
            <person name="Ezra D."/>
            <person name="Gonzalez J."/>
            <person name="Henrissat B."/>
            <person name="Kuo A."/>
            <person name="Liang C."/>
            <person name="Lipzen A."/>
            <person name="Lutzoni F."/>
            <person name="Magnuson J."/>
            <person name="Mondo S."/>
            <person name="Nolan M."/>
            <person name="Ohm R."/>
            <person name="Pangilinan J."/>
            <person name="Park H.-J."/>
            <person name="Ramirez L."/>
            <person name="Alfaro M."/>
            <person name="Sun H."/>
            <person name="Tritt A."/>
            <person name="Yoshinaga Y."/>
            <person name="Zwiers L.-H."/>
            <person name="Turgeon B."/>
            <person name="Goodwin S."/>
            <person name="Spatafora J."/>
            <person name="Crous P."/>
            <person name="Grigoriev I."/>
        </authorList>
    </citation>
    <scope>NUCLEOTIDE SEQUENCE</scope>
    <source>
        <strain evidence="1">CBS 113818</strain>
    </source>
</reference>
<sequence>MLDPTFSIPTSRLLISHILPKNPAHVTFVHTLNNSPEMLLINQKLPTATPPAQEFVEQMSMAVAQTFLDKGAETMERIGFGRYLISLKNSNEPIGIVSMQLARHPGAPTIPDIGFAILAEYYGRGYYQREKGVTMFAGYCDPSNESSMKMFKRLGFVEQGVREVEGVVGEGVGLRLRQVAQDVLFAAPCINYHEFNENAPLAFLLARTMIEQPRLAKKIKHFTMIISYRALESCYRIAKSGFSKTRVAEMDNIILKAHSALPERTQVDVTEWIKDLEGGVPTAYCGACLAFAPSLGSLYVEVQNTWGRDFTHMPDSFLFNSHIGQLAHELPGFASLTSLTTNCPLPWGLVSLPNLKHLHFRLNCKSVADKYISKTPVRLRLNSLIINISDEVLVPHEKLHHETRKAFEYIGGLMLHMGSVQHLALRVSREYPFLSYPGLERSWASLMSRIPPIEGLETFEIDAAEITLAWRQHGAYEKKTEQLFKLHATLARTLTHFPNLRRLVVPQSVILDETKVADEASWITTSLPNTLQAIEIIDPTELLTRWYSSVLSGRVSLPALSRVVLWCDRKTELLEYKVDNRDNVWGTNQSSGVTLHTHGPSERLGWRRCPQRARTYCAEL</sequence>
<name>A0A6A6ZS68_9PLEO</name>
<dbReference type="PANTHER" id="PTHR43792:SF16">
    <property type="entry name" value="N-ACETYLTRANSFERASE DOMAIN-CONTAINING PROTEIN"/>
    <property type="match status" value="1"/>
</dbReference>
<dbReference type="Gene3D" id="3.40.630.30">
    <property type="match status" value="1"/>
</dbReference>
<protein>
    <recommendedName>
        <fullName evidence="3">N-acetyltransferase domain-containing protein</fullName>
    </recommendedName>
</protein>
<dbReference type="Proteomes" id="UP000799424">
    <property type="component" value="Unassembled WGS sequence"/>
</dbReference>
<evidence type="ECO:0008006" key="3">
    <source>
        <dbReference type="Google" id="ProtNLM"/>
    </source>
</evidence>
<dbReference type="EMBL" id="MU006233">
    <property type="protein sequence ID" value="KAF2823135.1"/>
    <property type="molecule type" value="Genomic_DNA"/>
</dbReference>
<keyword evidence="2" id="KW-1185">Reference proteome</keyword>
<evidence type="ECO:0000313" key="1">
    <source>
        <dbReference type="EMBL" id="KAF2823135.1"/>
    </source>
</evidence>
<evidence type="ECO:0000313" key="2">
    <source>
        <dbReference type="Proteomes" id="UP000799424"/>
    </source>
</evidence>
<organism evidence="1 2">
    <name type="scientific">Ophiobolus disseminans</name>
    <dbReference type="NCBI Taxonomy" id="1469910"/>
    <lineage>
        <taxon>Eukaryota</taxon>
        <taxon>Fungi</taxon>
        <taxon>Dikarya</taxon>
        <taxon>Ascomycota</taxon>
        <taxon>Pezizomycotina</taxon>
        <taxon>Dothideomycetes</taxon>
        <taxon>Pleosporomycetidae</taxon>
        <taxon>Pleosporales</taxon>
        <taxon>Pleosporineae</taxon>
        <taxon>Phaeosphaeriaceae</taxon>
        <taxon>Ophiobolus</taxon>
    </lineage>
</organism>
<dbReference type="OrthoDB" id="3750626at2759"/>
<dbReference type="PANTHER" id="PTHR43792">
    <property type="entry name" value="GNAT FAMILY, PUTATIVE (AFU_ORTHOLOGUE AFUA_3G00765)-RELATED-RELATED"/>
    <property type="match status" value="1"/>
</dbReference>
<dbReference type="AlphaFoldDB" id="A0A6A6ZS68"/>
<accession>A0A6A6ZS68</accession>
<dbReference type="SUPFAM" id="SSF55729">
    <property type="entry name" value="Acyl-CoA N-acyltransferases (Nat)"/>
    <property type="match status" value="1"/>
</dbReference>
<gene>
    <name evidence="1" type="ORF">CC86DRAFT_385270</name>
</gene>
<proteinExistence type="predicted"/>